<dbReference type="Proteomes" id="UP001341281">
    <property type="component" value="Chromosome 07"/>
</dbReference>
<feature type="compositionally biased region" description="Basic and acidic residues" evidence="1">
    <location>
        <begin position="68"/>
        <end position="78"/>
    </location>
</feature>
<dbReference type="EMBL" id="CP144751">
    <property type="protein sequence ID" value="WVZ87115.1"/>
    <property type="molecule type" value="Genomic_DNA"/>
</dbReference>
<feature type="region of interest" description="Disordered" evidence="1">
    <location>
        <begin position="55"/>
        <end position="78"/>
    </location>
</feature>
<reference evidence="2 3" key="1">
    <citation type="submission" date="2024-02" db="EMBL/GenBank/DDBJ databases">
        <title>High-quality chromosome-scale genome assembly of Pensacola bahiagrass (Paspalum notatum Flugge var. saurae).</title>
        <authorList>
            <person name="Vega J.M."/>
            <person name="Podio M."/>
            <person name="Orjuela J."/>
            <person name="Siena L.A."/>
            <person name="Pessino S.C."/>
            <person name="Combes M.C."/>
            <person name="Mariac C."/>
            <person name="Albertini E."/>
            <person name="Pupilli F."/>
            <person name="Ortiz J.P.A."/>
            <person name="Leblanc O."/>
        </authorList>
    </citation>
    <scope>NUCLEOTIDE SEQUENCE [LARGE SCALE GENOMIC DNA]</scope>
    <source>
        <strain evidence="2">R1</strain>
        <tissue evidence="2">Leaf</tissue>
    </source>
</reference>
<gene>
    <name evidence="2" type="ORF">U9M48_033807</name>
</gene>
<name>A0AAQ3X6Z6_PASNO</name>
<proteinExistence type="predicted"/>
<organism evidence="2 3">
    <name type="scientific">Paspalum notatum var. saurae</name>
    <dbReference type="NCBI Taxonomy" id="547442"/>
    <lineage>
        <taxon>Eukaryota</taxon>
        <taxon>Viridiplantae</taxon>
        <taxon>Streptophyta</taxon>
        <taxon>Embryophyta</taxon>
        <taxon>Tracheophyta</taxon>
        <taxon>Spermatophyta</taxon>
        <taxon>Magnoliopsida</taxon>
        <taxon>Liliopsida</taxon>
        <taxon>Poales</taxon>
        <taxon>Poaceae</taxon>
        <taxon>PACMAD clade</taxon>
        <taxon>Panicoideae</taxon>
        <taxon>Andropogonodae</taxon>
        <taxon>Paspaleae</taxon>
        <taxon>Paspalinae</taxon>
        <taxon>Paspalum</taxon>
    </lineage>
</organism>
<protein>
    <submittedName>
        <fullName evidence="2">Uncharacterized protein</fullName>
    </submittedName>
</protein>
<keyword evidence="3" id="KW-1185">Reference proteome</keyword>
<dbReference type="AlphaFoldDB" id="A0AAQ3X6Z6"/>
<accession>A0AAQ3X6Z6</accession>
<evidence type="ECO:0000313" key="2">
    <source>
        <dbReference type="EMBL" id="WVZ87115.1"/>
    </source>
</evidence>
<sequence length="78" mass="8780">MPCGPRLEKKPSGQELAQYLACSPNMARRPEDSEDLNYVGTLERPALPEVLEISWKTTTSSTDDDELHNDHSHKGRND</sequence>
<evidence type="ECO:0000313" key="3">
    <source>
        <dbReference type="Proteomes" id="UP001341281"/>
    </source>
</evidence>
<evidence type="ECO:0000256" key="1">
    <source>
        <dbReference type="SAM" id="MobiDB-lite"/>
    </source>
</evidence>